<organism evidence="3 4">
    <name type="scientific">Weissella ceti</name>
    <dbReference type="NCBI Taxonomy" id="759620"/>
    <lineage>
        <taxon>Bacteria</taxon>
        <taxon>Bacillati</taxon>
        <taxon>Bacillota</taxon>
        <taxon>Bacilli</taxon>
        <taxon>Lactobacillales</taxon>
        <taxon>Lactobacillaceae</taxon>
        <taxon>Weissella</taxon>
    </lineage>
</organism>
<feature type="transmembrane region" description="Helical" evidence="1">
    <location>
        <begin position="70"/>
        <end position="97"/>
    </location>
</feature>
<reference evidence="3 4" key="1">
    <citation type="submission" date="2022-10" db="EMBL/GenBank/DDBJ databases">
        <title>Weissella fermenti sp. nov., isolated from fermented cabbage.</title>
        <authorList>
            <person name="Lee J.K."/>
            <person name="Baek J.H."/>
            <person name="Choi D.G."/>
            <person name="Kim J.M."/>
            <person name="Jeon C.O."/>
        </authorList>
    </citation>
    <scope>NUCLEOTIDE SEQUENCE [LARGE SCALE GENOMIC DNA]</scope>
    <source>
        <strain evidence="3 4">KACC 18534</strain>
    </source>
</reference>
<sequence length="355" mass="40111">MEELQNTMQQYAPFVLMTWGVTVVIGLMLYFSFKSNKIRLMNGGLATIFILSFGVSMTGLIVSFGNELVVGAWFMLALFVLLVIIALSMILGFLLLWNAFLVWRREAHTLSNSLTLIIGIYLILSPFLFDWFDAHLHYMWASGLRIISGVIIGYFVFWMINFSLSFLLYVIFRPKLNQKFIIVLGAGLLNGTELSNLLKSRIDVALKFANRQYKKTGERPYIILSGGQGPDEEIPEGRAMREYALTTGYPEELLIAEEESKTTTENMIYSKIIVEGLDLPTDSGIFATSDYHVFRAAGNARRAGLNIDGIGARTRRYFVYNALLREYIALLSGHKLFHAISLTGLIIFNIIFVVM</sequence>
<dbReference type="InterPro" id="IPR003848">
    <property type="entry name" value="DUF218"/>
</dbReference>
<dbReference type="PANTHER" id="PTHR30336">
    <property type="entry name" value="INNER MEMBRANE PROTEIN, PROBABLE PERMEASE"/>
    <property type="match status" value="1"/>
</dbReference>
<feature type="transmembrane region" description="Helical" evidence="1">
    <location>
        <begin position="45"/>
        <end position="64"/>
    </location>
</feature>
<dbReference type="InterPro" id="IPR051599">
    <property type="entry name" value="Cell_Envelope_Assoc"/>
</dbReference>
<feature type="transmembrane region" description="Helical" evidence="1">
    <location>
        <begin position="12"/>
        <end position="33"/>
    </location>
</feature>
<evidence type="ECO:0000256" key="1">
    <source>
        <dbReference type="SAM" id="Phobius"/>
    </source>
</evidence>
<name>A0ABT3E404_9LACO</name>
<dbReference type="CDD" id="cd06259">
    <property type="entry name" value="YdcF-like"/>
    <property type="match status" value="1"/>
</dbReference>
<feature type="domain" description="DUF218" evidence="2">
    <location>
        <begin position="180"/>
        <end position="329"/>
    </location>
</feature>
<keyword evidence="1" id="KW-1133">Transmembrane helix</keyword>
<keyword evidence="4" id="KW-1185">Reference proteome</keyword>
<feature type="transmembrane region" description="Helical" evidence="1">
    <location>
        <begin position="149"/>
        <end position="172"/>
    </location>
</feature>
<evidence type="ECO:0000313" key="4">
    <source>
        <dbReference type="Proteomes" id="UP001526225"/>
    </source>
</evidence>
<accession>A0ABT3E404</accession>
<keyword evidence="1" id="KW-0472">Membrane</keyword>
<dbReference type="RefSeq" id="WP_213409570.1">
    <property type="nucleotide sequence ID" value="NZ_CP074441.1"/>
</dbReference>
<feature type="transmembrane region" description="Helical" evidence="1">
    <location>
        <begin position="336"/>
        <end position="354"/>
    </location>
</feature>
<dbReference type="EMBL" id="JAOZFE010000003">
    <property type="protein sequence ID" value="MCW0953146.1"/>
    <property type="molecule type" value="Genomic_DNA"/>
</dbReference>
<dbReference type="Proteomes" id="UP001526225">
    <property type="component" value="Unassembled WGS sequence"/>
</dbReference>
<dbReference type="Gene3D" id="3.40.50.620">
    <property type="entry name" value="HUPs"/>
    <property type="match status" value="1"/>
</dbReference>
<gene>
    <name evidence="3" type="ORF">OIT44_03545</name>
</gene>
<evidence type="ECO:0000313" key="3">
    <source>
        <dbReference type="EMBL" id="MCW0953146.1"/>
    </source>
</evidence>
<keyword evidence="1" id="KW-0812">Transmembrane</keyword>
<comment type="caution">
    <text evidence="3">The sequence shown here is derived from an EMBL/GenBank/DDBJ whole genome shotgun (WGS) entry which is preliminary data.</text>
</comment>
<dbReference type="PANTHER" id="PTHR30336:SF18">
    <property type="entry name" value="MEMBRANE PROTEIN"/>
    <property type="match status" value="1"/>
</dbReference>
<dbReference type="InterPro" id="IPR014729">
    <property type="entry name" value="Rossmann-like_a/b/a_fold"/>
</dbReference>
<feature type="transmembrane region" description="Helical" evidence="1">
    <location>
        <begin position="109"/>
        <end position="129"/>
    </location>
</feature>
<proteinExistence type="predicted"/>
<protein>
    <submittedName>
        <fullName evidence="3">YdcF family protein</fullName>
    </submittedName>
</protein>
<evidence type="ECO:0000259" key="2">
    <source>
        <dbReference type="Pfam" id="PF02698"/>
    </source>
</evidence>
<dbReference type="Pfam" id="PF02698">
    <property type="entry name" value="DUF218"/>
    <property type="match status" value="1"/>
</dbReference>